<evidence type="ECO:0000313" key="1">
    <source>
        <dbReference type="EMBL" id="HIT37718.1"/>
    </source>
</evidence>
<reference evidence="1" key="1">
    <citation type="submission" date="2020-10" db="EMBL/GenBank/DDBJ databases">
        <authorList>
            <person name="Gilroy R."/>
        </authorList>
    </citation>
    <scope>NUCLEOTIDE SEQUENCE</scope>
    <source>
        <strain evidence="1">CHK195-26880</strain>
    </source>
</reference>
<accession>A0A9D1GBD7</accession>
<organism evidence="1 2">
    <name type="scientific">Candidatus Onthousia faecipullorum</name>
    <dbReference type="NCBI Taxonomy" id="2840887"/>
    <lineage>
        <taxon>Bacteria</taxon>
        <taxon>Bacillati</taxon>
        <taxon>Bacillota</taxon>
        <taxon>Bacilli</taxon>
        <taxon>Candidatus Onthousia</taxon>
    </lineage>
</organism>
<proteinExistence type="predicted"/>
<sequence length="292" mass="34392">MKKVLFTDLVDTLINSNNEWTKEVEMVSRYLNEFLSKGNYVAVVTSPNGHGSIGYIFNDMLIPLHQSVDKSFRDRLVYYLQGNGRIYDDDNVIKKNTHGKIYYLGNNGVYGIGVSKKEEAIDDFLQVQKEPFSMYAIGDSDRDIPMLLRVQELGGFSSFIGNSIDEEVSIKDIIDEQLFVEFHFSLQHVANKKKGIEDYKKLTEEEMTIFLKREERRKELYQLFNEGKLDIDKIKKDYYKIYELSNYQNFSCKLWPNDYYENYPFNKDMIDKILSMGCFNSFEDYYVKVLKR</sequence>
<protein>
    <recommendedName>
        <fullName evidence="3">Haloacid dehalogenase-like hydrolase</fullName>
    </recommendedName>
</protein>
<evidence type="ECO:0008006" key="3">
    <source>
        <dbReference type="Google" id="ProtNLM"/>
    </source>
</evidence>
<dbReference type="EMBL" id="DVKQ01000059">
    <property type="protein sequence ID" value="HIT37718.1"/>
    <property type="molecule type" value="Genomic_DNA"/>
</dbReference>
<comment type="caution">
    <text evidence="1">The sequence shown here is derived from an EMBL/GenBank/DDBJ whole genome shotgun (WGS) entry which is preliminary data.</text>
</comment>
<reference evidence="1" key="2">
    <citation type="journal article" date="2021" name="PeerJ">
        <title>Extensive microbial diversity within the chicken gut microbiome revealed by metagenomics and culture.</title>
        <authorList>
            <person name="Gilroy R."/>
            <person name="Ravi A."/>
            <person name="Getino M."/>
            <person name="Pursley I."/>
            <person name="Horton D.L."/>
            <person name="Alikhan N.F."/>
            <person name="Baker D."/>
            <person name="Gharbi K."/>
            <person name="Hall N."/>
            <person name="Watson M."/>
            <person name="Adriaenssens E.M."/>
            <person name="Foster-Nyarko E."/>
            <person name="Jarju S."/>
            <person name="Secka A."/>
            <person name="Antonio M."/>
            <person name="Oren A."/>
            <person name="Chaudhuri R.R."/>
            <person name="La Ragione R."/>
            <person name="Hildebrand F."/>
            <person name="Pallen M.J."/>
        </authorList>
    </citation>
    <scope>NUCLEOTIDE SEQUENCE</scope>
    <source>
        <strain evidence="1">CHK195-26880</strain>
    </source>
</reference>
<name>A0A9D1GBD7_9FIRM</name>
<dbReference type="Proteomes" id="UP000886833">
    <property type="component" value="Unassembled WGS sequence"/>
</dbReference>
<evidence type="ECO:0000313" key="2">
    <source>
        <dbReference type="Proteomes" id="UP000886833"/>
    </source>
</evidence>
<dbReference type="InterPro" id="IPR023214">
    <property type="entry name" value="HAD_sf"/>
</dbReference>
<dbReference type="SUPFAM" id="SSF56784">
    <property type="entry name" value="HAD-like"/>
    <property type="match status" value="1"/>
</dbReference>
<dbReference type="Gene3D" id="3.40.50.1000">
    <property type="entry name" value="HAD superfamily/HAD-like"/>
    <property type="match status" value="1"/>
</dbReference>
<dbReference type="InterPro" id="IPR036412">
    <property type="entry name" value="HAD-like_sf"/>
</dbReference>
<dbReference type="AlphaFoldDB" id="A0A9D1GBD7"/>
<gene>
    <name evidence="1" type="ORF">IAB59_04520</name>
</gene>